<accession>A0A284QT05</accession>
<sequence>MWIPTTDLLPLPNEPSTWNNFRSSSQLSTNMGSFLVHRLAPIVHLSPETVQVSCLSPFTFDSGMKTATNGKEMYREGVGTGRDENYIRPDLSHYRRPQNDTLTEKVQLPRYRRVYAQVARAWNWCTEREHGPTCVSPSHLARLSFDSPSHFDLFSVILYVSGGRMREWVRIPQTTSMETRSLVSLPTDFLWSILPAQTRRHSHSHAIS</sequence>
<organism evidence="1 2">
    <name type="scientific">Armillaria ostoyae</name>
    <name type="common">Armillaria root rot fungus</name>
    <dbReference type="NCBI Taxonomy" id="47428"/>
    <lineage>
        <taxon>Eukaryota</taxon>
        <taxon>Fungi</taxon>
        <taxon>Dikarya</taxon>
        <taxon>Basidiomycota</taxon>
        <taxon>Agaricomycotina</taxon>
        <taxon>Agaricomycetes</taxon>
        <taxon>Agaricomycetidae</taxon>
        <taxon>Agaricales</taxon>
        <taxon>Marasmiineae</taxon>
        <taxon>Physalacriaceae</taxon>
        <taxon>Armillaria</taxon>
    </lineage>
</organism>
<keyword evidence="2" id="KW-1185">Reference proteome</keyword>
<evidence type="ECO:0000313" key="1">
    <source>
        <dbReference type="EMBL" id="SJK99600.1"/>
    </source>
</evidence>
<evidence type="ECO:0000313" key="2">
    <source>
        <dbReference type="Proteomes" id="UP000219338"/>
    </source>
</evidence>
<proteinExistence type="predicted"/>
<gene>
    <name evidence="1" type="ORF">ARMOST_02908</name>
</gene>
<name>A0A284QT05_ARMOS</name>
<dbReference type="Proteomes" id="UP000219338">
    <property type="component" value="Unassembled WGS sequence"/>
</dbReference>
<protein>
    <submittedName>
        <fullName evidence="1">Uncharacterized protein</fullName>
    </submittedName>
</protein>
<dbReference type="EMBL" id="FUEG01000002">
    <property type="protein sequence ID" value="SJK99600.1"/>
    <property type="molecule type" value="Genomic_DNA"/>
</dbReference>
<reference evidence="2" key="1">
    <citation type="journal article" date="2017" name="Nat. Ecol. Evol.">
        <title>Genome expansion and lineage-specific genetic innovations in the forest pathogenic fungi Armillaria.</title>
        <authorList>
            <person name="Sipos G."/>
            <person name="Prasanna A.N."/>
            <person name="Walter M.C."/>
            <person name="O'Connor E."/>
            <person name="Balint B."/>
            <person name="Krizsan K."/>
            <person name="Kiss B."/>
            <person name="Hess J."/>
            <person name="Varga T."/>
            <person name="Slot J."/>
            <person name="Riley R."/>
            <person name="Boka B."/>
            <person name="Rigling D."/>
            <person name="Barry K."/>
            <person name="Lee J."/>
            <person name="Mihaltcheva S."/>
            <person name="LaButti K."/>
            <person name="Lipzen A."/>
            <person name="Waldron R."/>
            <person name="Moloney N.M."/>
            <person name="Sperisen C."/>
            <person name="Kredics L."/>
            <person name="Vagvoelgyi C."/>
            <person name="Patrignani A."/>
            <person name="Fitzpatrick D."/>
            <person name="Nagy I."/>
            <person name="Doyle S."/>
            <person name="Anderson J.B."/>
            <person name="Grigoriev I.V."/>
            <person name="Gueldener U."/>
            <person name="Muensterkoetter M."/>
            <person name="Nagy L.G."/>
        </authorList>
    </citation>
    <scope>NUCLEOTIDE SEQUENCE [LARGE SCALE GENOMIC DNA]</scope>
    <source>
        <strain evidence="2">C18/9</strain>
    </source>
</reference>
<dbReference type="AlphaFoldDB" id="A0A284QT05"/>